<organism evidence="1 2">
    <name type="scientific">Echinicola pacifica</name>
    <dbReference type="NCBI Taxonomy" id="346377"/>
    <lineage>
        <taxon>Bacteria</taxon>
        <taxon>Pseudomonadati</taxon>
        <taxon>Bacteroidota</taxon>
        <taxon>Cytophagia</taxon>
        <taxon>Cytophagales</taxon>
        <taxon>Cyclobacteriaceae</taxon>
        <taxon>Echinicola</taxon>
    </lineage>
</organism>
<evidence type="ECO:0000313" key="2">
    <source>
        <dbReference type="Proteomes" id="UP000619457"/>
    </source>
</evidence>
<protein>
    <recommendedName>
        <fullName evidence="3">MepB protein</fullName>
    </recommendedName>
</protein>
<dbReference type="Gene3D" id="3.40.1350.140">
    <property type="entry name" value="MepB-like"/>
    <property type="match status" value="1"/>
</dbReference>
<reference evidence="1" key="1">
    <citation type="journal article" date="2014" name="Int. J. Syst. Evol. Microbiol.">
        <title>Complete genome sequence of Corynebacterium casei LMG S-19264T (=DSM 44701T), isolated from a smear-ripened cheese.</title>
        <authorList>
            <consortium name="US DOE Joint Genome Institute (JGI-PGF)"/>
            <person name="Walter F."/>
            <person name="Albersmeier A."/>
            <person name="Kalinowski J."/>
            <person name="Ruckert C."/>
        </authorList>
    </citation>
    <scope>NUCLEOTIDE SEQUENCE</scope>
    <source>
        <strain evidence="1">KCTC 12368</strain>
    </source>
</reference>
<gene>
    <name evidence="1" type="ORF">GCM10007049_25040</name>
</gene>
<name>A0A918USG1_9BACT</name>
<evidence type="ECO:0008006" key="3">
    <source>
        <dbReference type="Google" id="ProtNLM"/>
    </source>
</evidence>
<proteinExistence type="predicted"/>
<dbReference type="EMBL" id="BMWX01000004">
    <property type="protein sequence ID" value="GGZ31067.1"/>
    <property type="molecule type" value="Genomic_DNA"/>
</dbReference>
<accession>A0A918USG1</accession>
<dbReference type="InterPro" id="IPR038231">
    <property type="entry name" value="MepB-like_sf"/>
</dbReference>
<dbReference type="Proteomes" id="UP000619457">
    <property type="component" value="Unassembled WGS sequence"/>
</dbReference>
<evidence type="ECO:0000313" key="1">
    <source>
        <dbReference type="EMBL" id="GGZ31067.1"/>
    </source>
</evidence>
<comment type="caution">
    <text evidence="1">The sequence shown here is derived from an EMBL/GenBank/DDBJ whole genome shotgun (WGS) entry which is preliminary data.</text>
</comment>
<sequence>MKQAMPSPYSHIHLDLYDYLGWAISHYEVALESVEYKACQFKVKDLRIISRNAKITPRKTGQFVTCWKRLDNGPIEPLSSNDPFDFLLVNVFTADQKGQFIFPKSILHQKGILSTATKEGKRAFRTYPSWDIPTSKQAQTSQKWQLNHFHEWTTLPDLDRIRKLYGQLIG</sequence>
<dbReference type="RefSeq" id="WP_018474707.1">
    <property type="nucleotide sequence ID" value="NZ_BMWX01000004.1"/>
</dbReference>
<reference evidence="1" key="2">
    <citation type="submission" date="2020-09" db="EMBL/GenBank/DDBJ databases">
        <authorList>
            <person name="Sun Q."/>
            <person name="Kim S."/>
        </authorList>
    </citation>
    <scope>NUCLEOTIDE SEQUENCE</scope>
    <source>
        <strain evidence="1">KCTC 12368</strain>
    </source>
</reference>
<dbReference type="Pfam" id="PF08877">
    <property type="entry name" value="MepB-like"/>
    <property type="match status" value="1"/>
</dbReference>
<dbReference type="InterPro" id="IPR011235">
    <property type="entry name" value="MepB-like"/>
</dbReference>
<dbReference type="AlphaFoldDB" id="A0A918USG1"/>
<keyword evidence="2" id="KW-1185">Reference proteome</keyword>